<proteinExistence type="predicted"/>
<dbReference type="PATRIC" id="fig|634498.28.peg.624"/>
<gene>
    <name evidence="4" type="ordered locus">mru_0620</name>
</gene>
<dbReference type="AlphaFoldDB" id="D3E1R0"/>
<dbReference type="Gene3D" id="3.40.50.300">
    <property type="entry name" value="P-loop containing nucleotide triphosphate hydrolases"/>
    <property type="match status" value="1"/>
</dbReference>
<evidence type="ECO:0000256" key="1">
    <source>
        <dbReference type="ARBA" id="ARBA00022801"/>
    </source>
</evidence>
<dbReference type="GO" id="GO:0005524">
    <property type="term" value="F:ATP binding"/>
    <property type="evidence" value="ECO:0007669"/>
    <property type="project" value="InterPro"/>
</dbReference>
<dbReference type="OrthoDB" id="6396at2157"/>
<dbReference type="EMBL" id="CP001719">
    <property type="protein sequence ID" value="ADC46471.1"/>
    <property type="molecule type" value="Genomic_DNA"/>
</dbReference>
<feature type="domain" description="Helicase C-terminal" evidence="3">
    <location>
        <begin position="530"/>
        <end position="689"/>
    </location>
</feature>
<dbReference type="SMART" id="SM00490">
    <property type="entry name" value="HELICc"/>
    <property type="match status" value="1"/>
</dbReference>
<dbReference type="InterPro" id="IPR038718">
    <property type="entry name" value="SNF2-like_sf"/>
</dbReference>
<dbReference type="KEGG" id="mru:mru_0620"/>
<evidence type="ECO:0000313" key="5">
    <source>
        <dbReference type="Proteomes" id="UP000008680"/>
    </source>
</evidence>
<dbReference type="STRING" id="634498.mru_0620"/>
<dbReference type="InterPro" id="IPR000330">
    <property type="entry name" value="SNF2_N"/>
</dbReference>
<dbReference type="Pfam" id="PF00271">
    <property type="entry name" value="Helicase_C"/>
    <property type="match status" value="1"/>
</dbReference>
<dbReference type="HOGENOM" id="CLU_000315_21_8_2"/>
<sequence length="698" mass="81520">MENRYQEHQSDFKYLLIINDDLECEIKIRREGNASEKNLKDNIFTIKEASDKELEDIGRIYDLFDQFAIENTRYEKIQMDKKAFIKFALNIKPILRDNNAELISSKEIIESDLKLIMDTDLKENEFSLKKLNRIKWIVRLNKGRIALRDFDKQTENNKEILITRNYFFILNRNEFLDIKFYASSLLKTTENSEILKLALSEEIDGFKFEVGENLKRLINPSRVYEVPRTLKGELRTYQKIGYSWLVQNIRSGFGSILADDMGLGKTLQVLTAILYFKEKGLLEERPSLIVVPPTLISNWEHEIRKFTPELSYYIYHGTNRRFPLEDYDIVLSSYGVIRNDLDLFLDKEWFLYIIDEAQNIKSPHTQQTKAIKEVNAYNKIALTGTPIENRLTDYWSIFDFTNKGYLSSLSDFKDSYVFRIERLEDERSLENFLAITKPFVMRRLKTDEQIKGELPDRIVNDIYASLSKKQIKLYNAVLDGIFEEIDELKGIERRGTILKTITSLKQTCNHPAQFLGSGKPKIKESGKMELLITILENIMDMDEKVLIFTQYVKMGEIIQDLVSKKLKREVLFLHGSQSRNEKAEIIDRFQEDDNYKILIATLKTGGVGLNLTAASNVIHYDLWWNPAVENQATDRVHRIGQEKDVMVYRFITKGTLEEEIDSIIKTKLDLAEKAISVDETFITEMTTEELKRALSLRL</sequence>
<dbReference type="RefSeq" id="WP_012955422.1">
    <property type="nucleotide sequence ID" value="NC_013790.1"/>
</dbReference>
<dbReference type="Pfam" id="PF00176">
    <property type="entry name" value="SNF2-rel_dom"/>
    <property type="match status" value="1"/>
</dbReference>
<dbReference type="PROSITE" id="PS51192">
    <property type="entry name" value="HELICASE_ATP_BIND_1"/>
    <property type="match status" value="1"/>
</dbReference>
<evidence type="ECO:0000259" key="2">
    <source>
        <dbReference type="PROSITE" id="PS51192"/>
    </source>
</evidence>
<dbReference type="SUPFAM" id="SSF52540">
    <property type="entry name" value="P-loop containing nucleoside triphosphate hydrolases"/>
    <property type="match status" value="2"/>
</dbReference>
<dbReference type="PROSITE" id="PS51194">
    <property type="entry name" value="HELICASE_CTER"/>
    <property type="match status" value="1"/>
</dbReference>
<dbReference type="PANTHER" id="PTHR10799">
    <property type="entry name" value="SNF2/RAD54 HELICASE FAMILY"/>
    <property type="match status" value="1"/>
</dbReference>
<dbReference type="InterPro" id="IPR049730">
    <property type="entry name" value="SNF2/RAD54-like_C"/>
</dbReference>
<organism evidence="4 5">
    <name type="scientific">Methanobrevibacter ruminantium (strain ATCC 35063 / DSM 1093 / JCM 13430 / OCM 146 / M1)</name>
    <name type="common">Methanobacterium ruminantium</name>
    <dbReference type="NCBI Taxonomy" id="634498"/>
    <lineage>
        <taxon>Archaea</taxon>
        <taxon>Methanobacteriati</taxon>
        <taxon>Methanobacteriota</taxon>
        <taxon>Methanomada group</taxon>
        <taxon>Methanobacteria</taxon>
        <taxon>Methanobacteriales</taxon>
        <taxon>Methanobacteriaceae</taxon>
        <taxon>Methanobrevibacter</taxon>
    </lineage>
</organism>
<dbReference type="GO" id="GO:0016787">
    <property type="term" value="F:hydrolase activity"/>
    <property type="evidence" value="ECO:0007669"/>
    <property type="project" value="UniProtKB-KW"/>
</dbReference>
<dbReference type="GO" id="GO:0004386">
    <property type="term" value="F:helicase activity"/>
    <property type="evidence" value="ECO:0007669"/>
    <property type="project" value="UniProtKB-KW"/>
</dbReference>
<dbReference type="eggNOG" id="arCOG00883">
    <property type="taxonomic scope" value="Archaea"/>
</dbReference>
<keyword evidence="4" id="KW-0547">Nucleotide-binding</keyword>
<evidence type="ECO:0000313" key="4">
    <source>
        <dbReference type="EMBL" id="ADC46471.1"/>
    </source>
</evidence>
<dbReference type="SMART" id="SM00487">
    <property type="entry name" value="DEXDc"/>
    <property type="match status" value="1"/>
</dbReference>
<evidence type="ECO:0000259" key="3">
    <source>
        <dbReference type="PROSITE" id="PS51194"/>
    </source>
</evidence>
<dbReference type="Proteomes" id="UP000008680">
    <property type="component" value="Chromosome"/>
</dbReference>
<keyword evidence="4" id="KW-0347">Helicase</keyword>
<dbReference type="CDD" id="cd18793">
    <property type="entry name" value="SF2_C_SNF"/>
    <property type="match status" value="1"/>
</dbReference>
<dbReference type="InterPro" id="IPR014001">
    <property type="entry name" value="Helicase_ATP-bd"/>
</dbReference>
<accession>D3E1R0</accession>
<keyword evidence="5" id="KW-1185">Reference proteome</keyword>
<keyword evidence="1" id="KW-0378">Hydrolase</keyword>
<name>D3E1R0_METRM</name>
<dbReference type="InterPro" id="IPR027417">
    <property type="entry name" value="P-loop_NTPase"/>
</dbReference>
<feature type="domain" description="Helicase ATP-binding" evidence="2">
    <location>
        <begin position="246"/>
        <end position="404"/>
    </location>
</feature>
<reference evidence="4 5" key="1">
    <citation type="journal article" date="2010" name="PLoS ONE">
        <title>The genome sequence of the rumen methanogen Methanobrevibacter ruminantium reveals new possibilities for controlling ruminant methane emissions.</title>
        <authorList>
            <person name="Leahy S.C."/>
            <person name="Kelly W.J."/>
            <person name="Altermann E."/>
            <person name="Ronimus R.S."/>
            <person name="Yeoman C.J."/>
            <person name="Pacheco D.M."/>
            <person name="Li D."/>
            <person name="Kong Z."/>
            <person name="McTavish S."/>
            <person name="Sang C."/>
            <person name="Lambie S.C."/>
            <person name="Janssen P.H."/>
            <person name="Dey D."/>
            <person name="Attwood G.T."/>
        </authorList>
    </citation>
    <scope>NUCLEOTIDE SEQUENCE [LARGE SCALE GENOMIC DNA]</scope>
    <source>
        <strain evidence="5">ATCC 35063 / DSM 1093 / JCM 13430 / OCM 146 / M1</strain>
    </source>
</reference>
<protein>
    <submittedName>
        <fullName evidence="4">Helicase SNF2 family</fullName>
    </submittedName>
</protein>
<keyword evidence="4" id="KW-0067">ATP-binding</keyword>
<dbReference type="Gene3D" id="3.40.50.10810">
    <property type="entry name" value="Tandem AAA-ATPase domain"/>
    <property type="match status" value="1"/>
</dbReference>
<dbReference type="CDD" id="cd18012">
    <property type="entry name" value="DEXQc_arch_SWI2_SNF2"/>
    <property type="match status" value="1"/>
</dbReference>
<dbReference type="GO" id="GO:0140097">
    <property type="term" value="F:catalytic activity, acting on DNA"/>
    <property type="evidence" value="ECO:0007669"/>
    <property type="project" value="UniProtKB-ARBA"/>
</dbReference>
<dbReference type="InterPro" id="IPR001650">
    <property type="entry name" value="Helicase_C-like"/>
</dbReference>
<dbReference type="GeneID" id="8770267"/>